<protein>
    <submittedName>
        <fullName evidence="3">Uncharacterized protein</fullName>
    </submittedName>
</protein>
<feature type="compositionally biased region" description="Polar residues" evidence="2">
    <location>
        <begin position="65"/>
        <end position="84"/>
    </location>
</feature>
<evidence type="ECO:0000313" key="4">
    <source>
        <dbReference type="Proteomes" id="UP001162131"/>
    </source>
</evidence>
<gene>
    <name evidence="3" type="ORF">BSTOLATCC_MIC57991</name>
</gene>
<sequence length="304" mass="36167">MKHRRSSSSMCASVINFEKSDPQLSQMNQEIKKLTSDLIQAKDRNRKLKIEQECKEKLTPRAKSRANSQASISPSMTPKTYYSSSETPRFVSRKINELKEKNQKLWLLLRESEENRDQLRQHYEAISSINIKEEIKDLENDLKKKNQETENLKEKLENMKNVKESIKYLDELKETINMLKSERCIESDLIKELEWKIENNTENRVDDFSGQISEKIQTLKEKEKERIRWSFKFKKAKLVLFKLKDELQRKQSKSLLVDHNNSEFPIKELLNKYKKEIESRRLANGFKNKVHFRTSSNIIPTFYS</sequence>
<keyword evidence="1" id="KW-0175">Coiled coil</keyword>
<evidence type="ECO:0000313" key="3">
    <source>
        <dbReference type="EMBL" id="CAG9333172.1"/>
    </source>
</evidence>
<accession>A0AAU9K7J9</accession>
<proteinExistence type="predicted"/>
<dbReference type="AlphaFoldDB" id="A0AAU9K7J9"/>
<feature type="coiled-coil region" evidence="1">
    <location>
        <begin position="95"/>
        <end position="182"/>
    </location>
</feature>
<name>A0AAU9K7J9_9CILI</name>
<feature type="coiled-coil region" evidence="1">
    <location>
        <begin position="24"/>
        <end position="51"/>
    </location>
</feature>
<keyword evidence="4" id="KW-1185">Reference proteome</keyword>
<reference evidence="3" key="1">
    <citation type="submission" date="2021-09" db="EMBL/GenBank/DDBJ databases">
        <authorList>
            <consortium name="AG Swart"/>
            <person name="Singh M."/>
            <person name="Singh A."/>
            <person name="Seah K."/>
            <person name="Emmerich C."/>
        </authorList>
    </citation>
    <scope>NUCLEOTIDE SEQUENCE</scope>
    <source>
        <strain evidence="3">ATCC30299</strain>
    </source>
</reference>
<dbReference type="Proteomes" id="UP001162131">
    <property type="component" value="Unassembled WGS sequence"/>
</dbReference>
<dbReference type="EMBL" id="CAJZBQ010000056">
    <property type="protein sequence ID" value="CAG9333172.1"/>
    <property type="molecule type" value="Genomic_DNA"/>
</dbReference>
<organism evidence="3 4">
    <name type="scientific">Blepharisma stoltei</name>
    <dbReference type="NCBI Taxonomy" id="1481888"/>
    <lineage>
        <taxon>Eukaryota</taxon>
        <taxon>Sar</taxon>
        <taxon>Alveolata</taxon>
        <taxon>Ciliophora</taxon>
        <taxon>Postciliodesmatophora</taxon>
        <taxon>Heterotrichea</taxon>
        <taxon>Heterotrichida</taxon>
        <taxon>Blepharismidae</taxon>
        <taxon>Blepharisma</taxon>
    </lineage>
</organism>
<evidence type="ECO:0000256" key="1">
    <source>
        <dbReference type="SAM" id="Coils"/>
    </source>
</evidence>
<evidence type="ECO:0000256" key="2">
    <source>
        <dbReference type="SAM" id="MobiDB-lite"/>
    </source>
</evidence>
<comment type="caution">
    <text evidence="3">The sequence shown here is derived from an EMBL/GenBank/DDBJ whole genome shotgun (WGS) entry which is preliminary data.</text>
</comment>
<feature type="region of interest" description="Disordered" evidence="2">
    <location>
        <begin position="57"/>
        <end position="84"/>
    </location>
</feature>